<evidence type="ECO:0000256" key="7">
    <source>
        <dbReference type="ARBA" id="ARBA00022692"/>
    </source>
</evidence>
<dbReference type="PROSITE" id="PS51103">
    <property type="entry name" value="PTS_EIIC_TYPE_1"/>
    <property type="match status" value="1"/>
</dbReference>
<evidence type="ECO:0000256" key="11">
    <source>
        <dbReference type="PROSITE-ProRule" id="PRU00421"/>
    </source>
</evidence>
<sequence length="573" mass="61562">MRQEDQHSPAAKRRERRQHMQELAAQLIEQSGGWSNVQDVLHCTTRIRLRLHRPELANHSALAELPEVQNIRQVGGQLQIIVGPELTFRLHRQIERQLQRMSDPSLAGDAEAHRQNAETEAEQSLQQRNTPQQPSRPAQQNGLMQSNGLKQHHSVEPMEQDGKKEVVNRQHAAEQPAPASVSDELLTTKQPSFPSTAASAQASNIPPAAPRSFIGRIIDAVAFFSDIIVPMIPVFVAAGILLGMVSLLQFLGWAPTEALWFRLLQLLTGSIFQIISVMFGYYAAKRFGGTPVLGAVLGMLMSRPEIVGSGGMPPSVISSFGLVALPQFSYQGTAIPVILAAMLMAKLERYLRRIIPGSVHVLVIPVLSLLGGSVLALFIIGPLAGLLGHWCAALLEHLYAYGGTWFGLVLGGAYSSIVLTGLHQGLQAIEAGLISNPTIAVNFLLPIWSMANVAQGGAGLAVYIRTRDAGLRKAALPGALIAFLGITEPIALGVNLKLVRPFVAAAAGGAVGGAYIGWHHVVASSFGLTGIPMLAFIIPFGWSNFVHYMTGFVLATGIAFALTLLLGRGRRSS</sequence>
<dbReference type="InterPro" id="IPR003352">
    <property type="entry name" value="PTS_EIIC"/>
</dbReference>
<feature type="compositionally biased region" description="Basic and acidic residues" evidence="12">
    <location>
        <begin position="153"/>
        <end position="172"/>
    </location>
</feature>
<dbReference type="PANTHER" id="PTHR30175:SF7">
    <property type="entry name" value="NEGATIVE REGULATOR OF SACY ACTIVITY"/>
    <property type="match status" value="1"/>
</dbReference>
<evidence type="ECO:0000259" key="14">
    <source>
        <dbReference type="PROSITE" id="PS51098"/>
    </source>
</evidence>
<evidence type="ECO:0000256" key="12">
    <source>
        <dbReference type="SAM" id="MobiDB-lite"/>
    </source>
</evidence>
<feature type="region of interest" description="Disordered" evidence="12">
    <location>
        <begin position="99"/>
        <end position="184"/>
    </location>
</feature>
<evidence type="ECO:0000256" key="2">
    <source>
        <dbReference type="ARBA" id="ARBA00022448"/>
    </source>
</evidence>
<reference evidence="16 17" key="1">
    <citation type="submission" date="2023-07" db="EMBL/GenBank/DDBJ databases">
        <title>Genomic Encyclopedia of Type Strains, Phase IV (KMG-IV): sequencing the most valuable type-strain genomes for metagenomic binning, comparative biology and taxonomic classification.</title>
        <authorList>
            <person name="Goeker M."/>
        </authorList>
    </citation>
    <scope>NUCLEOTIDE SEQUENCE [LARGE SCALE GENOMIC DNA]</scope>
    <source>
        <strain evidence="16 17">DSM 22170</strain>
    </source>
</reference>
<feature type="active site" description="Phosphocysteine intermediate; for EIIB activity" evidence="11">
    <location>
        <position position="43"/>
    </location>
</feature>
<keyword evidence="5" id="KW-0808">Transferase</keyword>
<evidence type="ECO:0000313" key="16">
    <source>
        <dbReference type="EMBL" id="MDR6244498.1"/>
    </source>
</evidence>
<keyword evidence="7 13" id="KW-0812">Transmembrane</keyword>
<dbReference type="PROSITE" id="PS51098">
    <property type="entry name" value="PTS_EIIB_TYPE_1"/>
    <property type="match status" value="1"/>
</dbReference>
<dbReference type="Proteomes" id="UP001185028">
    <property type="component" value="Unassembled WGS sequence"/>
</dbReference>
<keyword evidence="2" id="KW-0813">Transport</keyword>
<evidence type="ECO:0000256" key="6">
    <source>
        <dbReference type="ARBA" id="ARBA00022683"/>
    </source>
</evidence>
<dbReference type="InterPro" id="IPR050558">
    <property type="entry name" value="PTS_Sugar-Specific_Components"/>
</dbReference>
<evidence type="ECO:0000256" key="4">
    <source>
        <dbReference type="ARBA" id="ARBA00022597"/>
    </source>
</evidence>
<dbReference type="InterPro" id="IPR018113">
    <property type="entry name" value="PTrfase_EIIB_Cys"/>
</dbReference>
<keyword evidence="9 13" id="KW-1133">Transmembrane helix</keyword>
<feature type="transmembrane region" description="Helical" evidence="13">
    <location>
        <begin position="398"/>
        <end position="419"/>
    </location>
</feature>
<dbReference type="SUPFAM" id="SSF55604">
    <property type="entry name" value="Glucose permease domain IIB"/>
    <property type="match status" value="1"/>
</dbReference>
<dbReference type="Pfam" id="PF00367">
    <property type="entry name" value="PTS_EIIB"/>
    <property type="match status" value="1"/>
</dbReference>
<feature type="transmembrane region" description="Helical" evidence="13">
    <location>
        <begin position="328"/>
        <end position="347"/>
    </location>
</feature>
<comment type="subcellular location">
    <subcellularLocation>
        <location evidence="1">Cell membrane</location>
        <topology evidence="1">Multi-pass membrane protein</topology>
    </subcellularLocation>
</comment>
<feature type="domain" description="PTS EIIC type-1" evidence="15">
    <location>
        <begin position="222"/>
        <end position="573"/>
    </location>
</feature>
<dbReference type="EMBL" id="JAVDQH010000008">
    <property type="protein sequence ID" value="MDR6244498.1"/>
    <property type="molecule type" value="Genomic_DNA"/>
</dbReference>
<evidence type="ECO:0000256" key="8">
    <source>
        <dbReference type="ARBA" id="ARBA00022777"/>
    </source>
</evidence>
<feature type="compositionally biased region" description="Polar residues" evidence="12">
    <location>
        <begin position="122"/>
        <end position="149"/>
    </location>
</feature>
<evidence type="ECO:0000256" key="10">
    <source>
        <dbReference type="ARBA" id="ARBA00023136"/>
    </source>
</evidence>
<accession>A0ABU1IZ31</accession>
<feature type="transmembrane region" description="Helical" evidence="13">
    <location>
        <begin position="474"/>
        <end position="492"/>
    </location>
</feature>
<dbReference type="Pfam" id="PF02378">
    <property type="entry name" value="PTS_EIIC"/>
    <property type="match status" value="1"/>
</dbReference>
<evidence type="ECO:0000256" key="9">
    <source>
        <dbReference type="ARBA" id="ARBA00022989"/>
    </source>
</evidence>
<feature type="transmembrane region" description="Helical" evidence="13">
    <location>
        <begin position="263"/>
        <end position="284"/>
    </location>
</feature>
<keyword evidence="10 13" id="KW-0472">Membrane</keyword>
<evidence type="ECO:0000259" key="15">
    <source>
        <dbReference type="PROSITE" id="PS51103"/>
    </source>
</evidence>
<feature type="domain" description="PTS EIIB type-1" evidence="14">
    <location>
        <begin position="21"/>
        <end position="104"/>
    </location>
</feature>
<evidence type="ECO:0000313" key="17">
    <source>
        <dbReference type="Proteomes" id="UP001185028"/>
    </source>
</evidence>
<comment type="caution">
    <text evidence="16">The sequence shown here is derived from an EMBL/GenBank/DDBJ whole genome shotgun (WGS) entry which is preliminary data.</text>
</comment>
<evidence type="ECO:0000256" key="13">
    <source>
        <dbReference type="SAM" id="Phobius"/>
    </source>
</evidence>
<evidence type="ECO:0000256" key="5">
    <source>
        <dbReference type="ARBA" id="ARBA00022679"/>
    </source>
</evidence>
<dbReference type="RefSeq" id="WP_188773894.1">
    <property type="nucleotide sequence ID" value="NZ_BMMB01000001.1"/>
</dbReference>
<dbReference type="Gene3D" id="3.30.1360.60">
    <property type="entry name" value="Glucose permease domain IIB"/>
    <property type="match status" value="1"/>
</dbReference>
<organism evidence="16 17">
    <name type="scientific">Paenibacillus hunanensis</name>
    <dbReference type="NCBI Taxonomy" id="539262"/>
    <lineage>
        <taxon>Bacteria</taxon>
        <taxon>Bacillati</taxon>
        <taxon>Bacillota</taxon>
        <taxon>Bacilli</taxon>
        <taxon>Bacillales</taxon>
        <taxon>Paenibacillaceae</taxon>
        <taxon>Paenibacillus</taxon>
    </lineage>
</organism>
<dbReference type="InterPro" id="IPR001996">
    <property type="entry name" value="PTS_IIB_1"/>
</dbReference>
<keyword evidence="4" id="KW-0762">Sugar transport</keyword>
<dbReference type="InterPro" id="IPR013013">
    <property type="entry name" value="PTS_EIIC_1"/>
</dbReference>
<name>A0ABU1IZ31_9BACL</name>
<dbReference type="InterPro" id="IPR036878">
    <property type="entry name" value="Glu_permease_IIB"/>
</dbReference>
<protein>
    <submittedName>
        <fullName evidence="16">PTS system sucrose-specific IIC component</fullName>
    </submittedName>
</protein>
<keyword evidence="6" id="KW-0598">Phosphotransferase system</keyword>
<feature type="transmembrane region" description="Helical" evidence="13">
    <location>
        <begin position="548"/>
        <end position="567"/>
    </location>
</feature>
<proteinExistence type="predicted"/>
<evidence type="ECO:0000256" key="1">
    <source>
        <dbReference type="ARBA" id="ARBA00004651"/>
    </source>
</evidence>
<gene>
    <name evidence="16" type="ORF">JOC58_002391</name>
</gene>
<feature type="transmembrane region" description="Helical" evidence="13">
    <location>
        <begin position="525"/>
        <end position="542"/>
    </location>
</feature>
<evidence type="ECO:0000256" key="3">
    <source>
        <dbReference type="ARBA" id="ARBA00022475"/>
    </source>
</evidence>
<keyword evidence="8" id="KW-0418">Kinase</keyword>
<keyword evidence="17" id="KW-1185">Reference proteome</keyword>
<feature type="transmembrane region" description="Helical" evidence="13">
    <location>
        <begin position="227"/>
        <end position="251"/>
    </location>
</feature>
<dbReference type="PANTHER" id="PTHR30175">
    <property type="entry name" value="PHOSPHOTRANSFERASE SYSTEM TRANSPORT PROTEIN"/>
    <property type="match status" value="1"/>
</dbReference>
<keyword evidence="3" id="KW-1003">Cell membrane</keyword>
<feature type="transmembrane region" description="Helical" evidence="13">
    <location>
        <begin position="359"/>
        <end position="386"/>
    </location>
</feature>